<evidence type="ECO:0000313" key="2">
    <source>
        <dbReference type="EMBL" id="GAG06788.1"/>
    </source>
</evidence>
<comment type="caution">
    <text evidence="2">The sequence shown here is derived from an EMBL/GenBank/DDBJ whole genome shotgun (WGS) entry which is preliminary data.</text>
</comment>
<feature type="region of interest" description="Disordered" evidence="1">
    <location>
        <begin position="76"/>
        <end position="96"/>
    </location>
</feature>
<evidence type="ECO:0000256" key="1">
    <source>
        <dbReference type="SAM" id="MobiDB-lite"/>
    </source>
</evidence>
<name>X0V2N7_9ZZZZ</name>
<dbReference type="EMBL" id="BARS01029639">
    <property type="protein sequence ID" value="GAG06788.1"/>
    <property type="molecule type" value="Genomic_DNA"/>
</dbReference>
<gene>
    <name evidence="2" type="ORF">S01H1_46293</name>
</gene>
<sequence>MAALMLQCGLKPLEPYPGLFAPWRCECTECHREVSPIATNVIHKPERKHPCRYCAKAREAKKLMRPHDDAAAKMRERGYEPLEPYPGAQPRWRCLH</sequence>
<dbReference type="AlphaFoldDB" id="X0V2N7"/>
<accession>X0V2N7</accession>
<proteinExistence type="predicted"/>
<organism evidence="2">
    <name type="scientific">marine sediment metagenome</name>
    <dbReference type="NCBI Taxonomy" id="412755"/>
    <lineage>
        <taxon>unclassified sequences</taxon>
        <taxon>metagenomes</taxon>
        <taxon>ecological metagenomes</taxon>
    </lineage>
</organism>
<reference evidence="2" key="1">
    <citation type="journal article" date="2014" name="Front. Microbiol.">
        <title>High frequency of phylogenetically diverse reductive dehalogenase-homologous genes in deep subseafloor sedimentary metagenomes.</title>
        <authorList>
            <person name="Kawai M."/>
            <person name="Futagami T."/>
            <person name="Toyoda A."/>
            <person name="Takaki Y."/>
            <person name="Nishi S."/>
            <person name="Hori S."/>
            <person name="Arai W."/>
            <person name="Tsubouchi T."/>
            <person name="Morono Y."/>
            <person name="Uchiyama I."/>
            <person name="Ito T."/>
            <person name="Fujiyama A."/>
            <person name="Inagaki F."/>
            <person name="Takami H."/>
        </authorList>
    </citation>
    <scope>NUCLEOTIDE SEQUENCE</scope>
    <source>
        <strain evidence="2">Expedition CK06-06</strain>
    </source>
</reference>
<feature type="non-terminal residue" evidence="2">
    <location>
        <position position="96"/>
    </location>
</feature>
<protein>
    <submittedName>
        <fullName evidence="2">Uncharacterized protein</fullName>
    </submittedName>
</protein>